<dbReference type="EMBL" id="JAANOW010000003">
    <property type="protein sequence ID" value="NIH98037.1"/>
    <property type="molecule type" value="Genomic_DNA"/>
</dbReference>
<dbReference type="Proteomes" id="UP000547444">
    <property type="component" value="Unassembled WGS sequence"/>
</dbReference>
<evidence type="ECO:0000313" key="1">
    <source>
        <dbReference type="EMBL" id="NIH98037.1"/>
    </source>
</evidence>
<evidence type="ECO:0000313" key="2">
    <source>
        <dbReference type="Proteomes" id="UP000547444"/>
    </source>
</evidence>
<reference evidence="1 2" key="1">
    <citation type="submission" date="2020-03" db="EMBL/GenBank/DDBJ databases">
        <title>Sequencing the genomes of 1000 actinobacteria strains.</title>
        <authorList>
            <person name="Klenk H.-P."/>
        </authorList>
    </citation>
    <scope>NUCLEOTIDE SEQUENCE [LARGE SCALE GENOMIC DNA]</scope>
    <source>
        <strain evidence="1 2">DSM 44556</strain>
    </source>
</reference>
<proteinExistence type="predicted"/>
<organism evidence="1 2">
    <name type="scientific">Mycolicibacterium fluoranthenivorans</name>
    <dbReference type="NCBI Taxonomy" id="258505"/>
    <lineage>
        <taxon>Bacteria</taxon>
        <taxon>Bacillati</taxon>
        <taxon>Actinomycetota</taxon>
        <taxon>Actinomycetes</taxon>
        <taxon>Mycobacteriales</taxon>
        <taxon>Mycobacteriaceae</taxon>
        <taxon>Mycolicibacterium</taxon>
    </lineage>
</organism>
<dbReference type="RefSeq" id="WP_167163392.1">
    <property type="nucleotide sequence ID" value="NZ_JAANOW010000003.1"/>
</dbReference>
<keyword evidence="2" id="KW-1185">Reference proteome</keyword>
<protein>
    <submittedName>
        <fullName evidence="1">Uncharacterized protein</fullName>
    </submittedName>
</protein>
<comment type="caution">
    <text evidence="1">The sequence shown here is derived from an EMBL/GenBank/DDBJ whole genome shotgun (WGS) entry which is preliminary data.</text>
</comment>
<gene>
    <name evidence="1" type="ORF">FHU31_005043</name>
</gene>
<sequence length="539" mass="58228">MSKFSDYVLLGDLMKPVAGIIPSGILATNEISATALNFTSGGRTAKEYRWGDWATNTDGSQTNLRRLDGSVSGGAGGSYDAANPYPFNTLGQKWIRHIRPTLSGPQTYGGVCNCATPRRFSAPGAGLSDEIFPHITELEFLFTGIAFSDVHMNLGGNNTAPNYAGNIEMFIEVDGDYYACQTTPMLVTSTSGYHTFHNVVFNNWQSETKIKLRFGTCGFTGIRTDTTSIIRPSPYQAPIGMETDSYGETSQALCTDNVNQFYLGTIYRQMWMLSTIPIVGFGQGSTGFFTNGAGYVTDDSVGTAVNTVFPVGNVTTTGLSRYFSGAGAGFSSRRGWMTDANTAIQGIGKPAFQNYVGEFFGGPLGTRPLALGVLGTWNDRSLLTNITDAQMYARIAENWDWVHSVDPYCQVVHFGVEPFDDGLFNNNTGVGSVGAPRDGDSGDVYTKAQRRAAQERDWVKFVNMFGPDAASRWWTGMGPALASAGGTRGVPTNSQQARLLSTVDSIHPDLPGTVYLGTKMILDGFADRPVHKDRVNGLR</sequence>
<accession>A0A7X5ZFE0</accession>
<dbReference type="AlphaFoldDB" id="A0A7X5ZFE0"/>
<name>A0A7X5ZFE0_9MYCO</name>